<proteinExistence type="predicted"/>
<dbReference type="OrthoDB" id="8250049at2759"/>
<gene>
    <name evidence="1" type="ORF">MHI_LOCUS762909</name>
</gene>
<comment type="caution">
    <text evidence="1">The sequence shown here is derived from an EMBL/GenBank/DDBJ whole genome shotgun (WGS) entry which is preliminary data.</text>
</comment>
<evidence type="ECO:0000313" key="1">
    <source>
        <dbReference type="EMBL" id="CAD1477921.1"/>
    </source>
</evidence>
<dbReference type="PANTHER" id="PTHR31193:SF1">
    <property type="entry name" value="TRANSMEMBRANE PROTEIN 268"/>
    <property type="match status" value="1"/>
</dbReference>
<dbReference type="EMBL" id="CAJDYZ010010359">
    <property type="protein sequence ID" value="CAD1477921.1"/>
    <property type="molecule type" value="Genomic_DNA"/>
</dbReference>
<keyword evidence="2" id="KW-1185">Reference proteome</keyword>
<sequence>GKSEQVFCRYVQRWAKDYLRRRLDWTVDEEGGNPSSPRHLASALCPCQYIEEWLRNKPHVQGRDFCPSWSSFLKDRGI</sequence>
<dbReference type="AlphaFoldDB" id="A0A6V7HF56"/>
<organism evidence="1 2">
    <name type="scientific">Heterotrigona itama</name>
    <dbReference type="NCBI Taxonomy" id="395501"/>
    <lineage>
        <taxon>Eukaryota</taxon>
        <taxon>Metazoa</taxon>
        <taxon>Ecdysozoa</taxon>
        <taxon>Arthropoda</taxon>
        <taxon>Hexapoda</taxon>
        <taxon>Insecta</taxon>
        <taxon>Pterygota</taxon>
        <taxon>Neoptera</taxon>
        <taxon>Endopterygota</taxon>
        <taxon>Hymenoptera</taxon>
        <taxon>Apocrita</taxon>
        <taxon>Aculeata</taxon>
        <taxon>Apoidea</taxon>
        <taxon>Anthophila</taxon>
        <taxon>Apidae</taxon>
        <taxon>Heterotrigona</taxon>
    </lineage>
</organism>
<dbReference type="InterPro" id="IPR028054">
    <property type="entry name" value="DUF4481"/>
</dbReference>
<accession>A0A6V7HF56</accession>
<protein>
    <submittedName>
        <fullName evidence="1">Uncharacterized protein</fullName>
    </submittedName>
</protein>
<dbReference type="PANTHER" id="PTHR31193">
    <property type="entry name" value="TRANSMEMBRANE PROTEIN C9ORF91"/>
    <property type="match status" value="1"/>
</dbReference>
<evidence type="ECO:0000313" key="2">
    <source>
        <dbReference type="Proteomes" id="UP000752696"/>
    </source>
</evidence>
<feature type="non-terminal residue" evidence="1">
    <location>
        <position position="1"/>
    </location>
</feature>
<dbReference type="Proteomes" id="UP000752696">
    <property type="component" value="Unassembled WGS sequence"/>
</dbReference>
<reference evidence="1" key="1">
    <citation type="submission" date="2020-07" db="EMBL/GenBank/DDBJ databases">
        <authorList>
            <person name="Nazaruddin N."/>
        </authorList>
    </citation>
    <scope>NUCLEOTIDE SEQUENCE</scope>
</reference>
<name>A0A6V7HF56_9HYME</name>